<dbReference type="InterPro" id="IPR000725">
    <property type="entry name" value="Olfact_rcpt"/>
</dbReference>
<dbReference type="Proteomes" id="UP000824782">
    <property type="component" value="Unassembled WGS sequence"/>
</dbReference>
<dbReference type="SUPFAM" id="SSF81321">
    <property type="entry name" value="Family A G protein-coupled receptor-like"/>
    <property type="match status" value="1"/>
</dbReference>
<evidence type="ECO:0000256" key="3">
    <source>
        <dbReference type="ARBA" id="ARBA00022989"/>
    </source>
</evidence>
<keyword evidence="5" id="KW-0807">Transducer</keyword>
<dbReference type="AlphaFoldDB" id="A0AAV6ZMY0"/>
<reference evidence="8" key="1">
    <citation type="thesis" date="2020" institute="ProQuest LLC" country="789 East Eisenhower Parkway, Ann Arbor, MI, USA">
        <title>Comparative Genomics and Chromosome Evolution.</title>
        <authorList>
            <person name="Mudd A.B."/>
        </authorList>
    </citation>
    <scope>NUCLEOTIDE SEQUENCE</scope>
    <source>
        <strain evidence="8">237g6f4</strain>
        <tissue evidence="8">Blood</tissue>
    </source>
</reference>
<keyword evidence="9" id="KW-1185">Reference proteome</keyword>
<keyword evidence="4 6" id="KW-0472">Membrane</keyword>
<comment type="caution">
    <text evidence="8">The sequence shown here is derived from an EMBL/GenBank/DDBJ whole genome shotgun (WGS) entry which is preliminary data.</text>
</comment>
<evidence type="ECO:0000256" key="2">
    <source>
        <dbReference type="ARBA" id="ARBA00022692"/>
    </source>
</evidence>
<evidence type="ECO:0000256" key="4">
    <source>
        <dbReference type="ARBA" id="ARBA00023136"/>
    </source>
</evidence>
<dbReference type="PANTHER" id="PTHR26451">
    <property type="entry name" value="G_PROTEIN_RECEP_F1_2 DOMAIN-CONTAINING PROTEIN"/>
    <property type="match status" value="1"/>
</dbReference>
<feature type="transmembrane region" description="Helical" evidence="6">
    <location>
        <begin position="91"/>
        <end position="112"/>
    </location>
</feature>
<feature type="transmembrane region" description="Helical" evidence="6">
    <location>
        <begin position="24"/>
        <end position="49"/>
    </location>
</feature>
<evidence type="ECO:0000256" key="6">
    <source>
        <dbReference type="SAM" id="Phobius"/>
    </source>
</evidence>
<evidence type="ECO:0000256" key="5">
    <source>
        <dbReference type="ARBA" id="ARBA00023224"/>
    </source>
</evidence>
<dbReference type="EMBL" id="WNYA01000331">
    <property type="protein sequence ID" value="KAG8548762.1"/>
    <property type="molecule type" value="Genomic_DNA"/>
</dbReference>
<gene>
    <name evidence="8" type="ORF">GDO81_024276</name>
</gene>
<evidence type="ECO:0000313" key="9">
    <source>
        <dbReference type="Proteomes" id="UP000824782"/>
    </source>
</evidence>
<dbReference type="GO" id="GO:0004930">
    <property type="term" value="F:G protein-coupled receptor activity"/>
    <property type="evidence" value="ECO:0007669"/>
    <property type="project" value="InterPro"/>
</dbReference>
<evidence type="ECO:0000256" key="1">
    <source>
        <dbReference type="ARBA" id="ARBA00004141"/>
    </source>
</evidence>
<evidence type="ECO:0000259" key="7">
    <source>
        <dbReference type="PROSITE" id="PS50262"/>
    </source>
</evidence>
<feature type="transmembrane region" description="Helical" evidence="6">
    <location>
        <begin position="61"/>
        <end position="85"/>
    </location>
</feature>
<feature type="domain" description="G-protein coupled receptors family 1 profile" evidence="7">
    <location>
        <begin position="40"/>
        <end position="191"/>
    </location>
</feature>
<dbReference type="GO" id="GO:0005549">
    <property type="term" value="F:odorant binding"/>
    <property type="evidence" value="ECO:0007669"/>
    <property type="project" value="TreeGrafter"/>
</dbReference>
<dbReference type="PRINTS" id="PR00245">
    <property type="entry name" value="OLFACTORYR"/>
</dbReference>
<sequence length="191" mass="21677">MENVSKVGSYFVFLGLLEMEKYRIPYAIVALVLFIVSTLLCCLIIYIIWIEESLHEPMYFFISNLLLNGVFGNVTVFPQVIVGLLSGSSAISFPACLIQTFCMYDFICMAYGRLLGMAYDRYVSICNPLRYNTIMTLSTVSKLIAGAWVYPNILFGVHLILTIRLPLCQIEILKIYCDNWSVVRLSCIDTT</sequence>
<protein>
    <recommendedName>
        <fullName evidence="7">G-protein coupled receptors family 1 profile domain-containing protein</fullName>
    </recommendedName>
</protein>
<dbReference type="InterPro" id="IPR017452">
    <property type="entry name" value="GPCR_Rhodpsn_7TM"/>
</dbReference>
<dbReference type="PROSITE" id="PS00237">
    <property type="entry name" value="G_PROTEIN_RECEP_F1_1"/>
    <property type="match status" value="1"/>
</dbReference>
<accession>A0AAV6ZMY0</accession>
<proteinExistence type="predicted"/>
<keyword evidence="2 6" id="KW-0812">Transmembrane</keyword>
<dbReference type="PANTHER" id="PTHR26451:SF860">
    <property type="entry name" value="ODORANT RECEPTOR-RELATED"/>
    <property type="match status" value="1"/>
</dbReference>
<comment type="subcellular location">
    <subcellularLocation>
        <location evidence="1">Membrane</location>
        <topology evidence="1">Multi-pass membrane protein</topology>
    </subcellularLocation>
</comment>
<dbReference type="InterPro" id="IPR052921">
    <property type="entry name" value="GPCR1_Superfamily_Member"/>
</dbReference>
<dbReference type="GO" id="GO:0004984">
    <property type="term" value="F:olfactory receptor activity"/>
    <property type="evidence" value="ECO:0007669"/>
    <property type="project" value="InterPro"/>
</dbReference>
<name>A0AAV6ZMY0_ENGPU</name>
<dbReference type="InterPro" id="IPR000276">
    <property type="entry name" value="GPCR_Rhodpsn"/>
</dbReference>
<organism evidence="8 9">
    <name type="scientific">Engystomops pustulosus</name>
    <name type="common">Tungara frog</name>
    <name type="synonym">Physalaemus pustulosus</name>
    <dbReference type="NCBI Taxonomy" id="76066"/>
    <lineage>
        <taxon>Eukaryota</taxon>
        <taxon>Metazoa</taxon>
        <taxon>Chordata</taxon>
        <taxon>Craniata</taxon>
        <taxon>Vertebrata</taxon>
        <taxon>Euteleostomi</taxon>
        <taxon>Amphibia</taxon>
        <taxon>Batrachia</taxon>
        <taxon>Anura</taxon>
        <taxon>Neobatrachia</taxon>
        <taxon>Hyloidea</taxon>
        <taxon>Leptodactylidae</taxon>
        <taxon>Leiuperinae</taxon>
        <taxon>Engystomops</taxon>
    </lineage>
</organism>
<dbReference type="GO" id="GO:0016020">
    <property type="term" value="C:membrane"/>
    <property type="evidence" value="ECO:0007669"/>
    <property type="project" value="UniProtKB-SubCell"/>
</dbReference>
<dbReference type="PROSITE" id="PS50262">
    <property type="entry name" value="G_PROTEIN_RECEP_F1_2"/>
    <property type="match status" value="1"/>
</dbReference>
<dbReference type="Gene3D" id="1.20.1070.10">
    <property type="entry name" value="Rhodopsin 7-helix transmembrane proteins"/>
    <property type="match status" value="1"/>
</dbReference>
<evidence type="ECO:0000313" key="8">
    <source>
        <dbReference type="EMBL" id="KAG8548762.1"/>
    </source>
</evidence>
<keyword evidence="3 6" id="KW-1133">Transmembrane helix</keyword>
<dbReference type="Pfam" id="PF13853">
    <property type="entry name" value="7tm_4"/>
    <property type="match status" value="1"/>
</dbReference>